<reference evidence="2 3" key="1">
    <citation type="journal article" date="2019" name="Nat. Microbiol.">
        <title>Mediterranean grassland soil C-N compound turnover is dependent on rainfall and depth, and is mediated by genomically divergent microorganisms.</title>
        <authorList>
            <person name="Diamond S."/>
            <person name="Andeer P.F."/>
            <person name="Li Z."/>
            <person name="Crits-Christoph A."/>
            <person name="Burstein D."/>
            <person name="Anantharaman K."/>
            <person name="Lane K.R."/>
            <person name="Thomas B.C."/>
            <person name="Pan C."/>
            <person name="Northen T.R."/>
            <person name="Banfield J.F."/>
        </authorList>
    </citation>
    <scope>NUCLEOTIDE SEQUENCE [LARGE SCALE GENOMIC DNA]</scope>
    <source>
        <strain evidence="2">WS_3</strain>
    </source>
</reference>
<organism evidence="2 3">
    <name type="scientific">Eiseniibacteriota bacterium</name>
    <dbReference type="NCBI Taxonomy" id="2212470"/>
    <lineage>
        <taxon>Bacteria</taxon>
        <taxon>Candidatus Eiseniibacteriota</taxon>
    </lineage>
</organism>
<protein>
    <submittedName>
        <fullName evidence="2">Uncharacterized protein</fullName>
    </submittedName>
</protein>
<dbReference type="AlphaFoldDB" id="A0A538S6Z7"/>
<comment type="caution">
    <text evidence="2">The sequence shown here is derived from an EMBL/GenBank/DDBJ whole genome shotgun (WGS) entry which is preliminary data.</text>
</comment>
<proteinExistence type="predicted"/>
<gene>
    <name evidence="2" type="ORF">E6K73_14090</name>
</gene>
<name>A0A538S6Z7_UNCEI</name>
<dbReference type="EMBL" id="VBOT01000198">
    <property type="protein sequence ID" value="TMQ47159.1"/>
    <property type="molecule type" value="Genomic_DNA"/>
</dbReference>
<accession>A0A538S6Z7</accession>
<sequence length="67" mass="7086">MKENGAPDTTSQGTARNREPRVRRGSFRAGREGDHRPCPGGQRAAPGRRALHGSSEPSGGLAAWAHP</sequence>
<evidence type="ECO:0000256" key="1">
    <source>
        <dbReference type="SAM" id="MobiDB-lite"/>
    </source>
</evidence>
<feature type="region of interest" description="Disordered" evidence="1">
    <location>
        <begin position="1"/>
        <end position="67"/>
    </location>
</feature>
<evidence type="ECO:0000313" key="2">
    <source>
        <dbReference type="EMBL" id="TMQ47159.1"/>
    </source>
</evidence>
<dbReference type="Proteomes" id="UP000320184">
    <property type="component" value="Unassembled WGS sequence"/>
</dbReference>
<evidence type="ECO:0000313" key="3">
    <source>
        <dbReference type="Proteomes" id="UP000320184"/>
    </source>
</evidence>